<evidence type="ECO:0000313" key="3">
    <source>
        <dbReference type="Proteomes" id="UP000001876"/>
    </source>
</evidence>
<feature type="compositionally biased region" description="Polar residues" evidence="1">
    <location>
        <begin position="150"/>
        <end position="165"/>
    </location>
</feature>
<feature type="region of interest" description="Disordered" evidence="1">
    <location>
        <begin position="1"/>
        <end position="55"/>
    </location>
</feature>
<dbReference type="EMBL" id="GG663735">
    <property type="protein sequence ID" value="EEH60038.1"/>
    <property type="molecule type" value="Genomic_DNA"/>
</dbReference>
<proteinExistence type="predicted"/>
<dbReference type="AlphaFoldDB" id="C1MGJ5"/>
<protein>
    <submittedName>
        <fullName evidence="2">Predicted protein</fullName>
    </submittedName>
</protein>
<name>C1MGJ5_MICPC</name>
<organism evidence="3">
    <name type="scientific">Micromonas pusilla (strain CCMP1545)</name>
    <name type="common">Picoplanktonic green alga</name>
    <dbReference type="NCBI Taxonomy" id="564608"/>
    <lineage>
        <taxon>Eukaryota</taxon>
        <taxon>Viridiplantae</taxon>
        <taxon>Chlorophyta</taxon>
        <taxon>Mamiellophyceae</taxon>
        <taxon>Mamiellales</taxon>
        <taxon>Mamiellaceae</taxon>
        <taxon>Micromonas</taxon>
    </lineage>
</organism>
<keyword evidence="3" id="KW-1185">Reference proteome</keyword>
<dbReference type="Proteomes" id="UP000001876">
    <property type="component" value="Unassembled WGS sequence"/>
</dbReference>
<dbReference type="GeneID" id="9680878"/>
<feature type="region of interest" description="Disordered" evidence="1">
    <location>
        <begin position="105"/>
        <end position="170"/>
    </location>
</feature>
<gene>
    <name evidence="2" type="ORF">MICPUCDRAFT_49837</name>
</gene>
<sequence>MHAAAGTTLKASRASRTPTLSRPRRAARVLRAASRPRRRGARLAASAKQSAHDDDISDVRLATSAALASATVAATISLAFSVDATLTAMMSAVGLEVAEMEYSTRSARRGRAAGRAGGGDDVRGAGALRVRNPSLPVRNLKGRERRDDQTSQNGPQRPNQLQNAEEINCTRLYHHRARRARDTL</sequence>
<evidence type="ECO:0000256" key="1">
    <source>
        <dbReference type="SAM" id="MobiDB-lite"/>
    </source>
</evidence>
<reference evidence="2 3" key="1">
    <citation type="journal article" date="2009" name="Science">
        <title>Green evolution and dynamic adaptations revealed by genomes of the marine picoeukaryotes Micromonas.</title>
        <authorList>
            <person name="Worden A.Z."/>
            <person name="Lee J.H."/>
            <person name="Mock T."/>
            <person name="Rouze P."/>
            <person name="Simmons M.P."/>
            <person name="Aerts A.L."/>
            <person name="Allen A.E."/>
            <person name="Cuvelier M.L."/>
            <person name="Derelle E."/>
            <person name="Everett M.V."/>
            <person name="Foulon E."/>
            <person name="Grimwood J."/>
            <person name="Gundlach H."/>
            <person name="Henrissat B."/>
            <person name="Napoli C."/>
            <person name="McDonald S.M."/>
            <person name="Parker M.S."/>
            <person name="Rombauts S."/>
            <person name="Salamov A."/>
            <person name="Von Dassow P."/>
            <person name="Badger J.H."/>
            <person name="Coutinho P.M."/>
            <person name="Demir E."/>
            <person name="Dubchak I."/>
            <person name="Gentemann C."/>
            <person name="Eikrem W."/>
            <person name="Gready J.E."/>
            <person name="John U."/>
            <person name="Lanier W."/>
            <person name="Lindquist E.A."/>
            <person name="Lucas S."/>
            <person name="Mayer K.F."/>
            <person name="Moreau H."/>
            <person name="Not F."/>
            <person name="Otillar R."/>
            <person name="Panaud O."/>
            <person name="Pangilinan J."/>
            <person name="Paulsen I."/>
            <person name="Piegu B."/>
            <person name="Poliakov A."/>
            <person name="Robbens S."/>
            <person name="Schmutz J."/>
            <person name="Toulza E."/>
            <person name="Wyss T."/>
            <person name="Zelensky A."/>
            <person name="Zhou K."/>
            <person name="Armbrust E.V."/>
            <person name="Bhattacharya D."/>
            <person name="Goodenough U.W."/>
            <person name="Van de Peer Y."/>
            <person name="Grigoriev I.V."/>
        </authorList>
    </citation>
    <scope>NUCLEOTIDE SEQUENCE [LARGE SCALE GENOMIC DNA]</scope>
    <source>
        <strain evidence="2 3">CCMP1545</strain>
    </source>
</reference>
<dbReference type="KEGG" id="mpp:MICPUCDRAFT_49837"/>
<accession>C1MGJ5</accession>
<evidence type="ECO:0000313" key="2">
    <source>
        <dbReference type="EMBL" id="EEH60038.1"/>
    </source>
</evidence>
<dbReference type="RefSeq" id="XP_003054786.1">
    <property type="nucleotide sequence ID" value="XM_003054740.1"/>
</dbReference>
<feature type="compositionally biased region" description="Basic residues" evidence="1">
    <location>
        <begin position="22"/>
        <end position="41"/>
    </location>
</feature>